<evidence type="ECO:0000313" key="6">
    <source>
        <dbReference type="EMBL" id="POS71601.1"/>
    </source>
</evidence>
<reference evidence="6" key="1">
    <citation type="submission" date="2017-09" db="EMBL/GenBank/DDBJ databases">
        <title>Polyketide synthases of a Diaporthe helianthi virulent isolate.</title>
        <authorList>
            <person name="Baroncelli R."/>
        </authorList>
    </citation>
    <scope>NUCLEOTIDE SEQUENCE [LARGE SCALE GENOMIC DNA]</scope>
    <source>
        <strain evidence="6">7/96</strain>
    </source>
</reference>
<dbReference type="Proteomes" id="UP000094444">
    <property type="component" value="Unassembled WGS sequence"/>
</dbReference>
<keyword evidence="2" id="KW-0285">Flavoprotein</keyword>
<protein>
    <recommendedName>
        <fullName evidence="8">Thiol-specific monooxygenase</fullName>
    </recommendedName>
</protein>
<comment type="similarity">
    <text evidence="1">Belongs to the FMO family.</text>
</comment>
<dbReference type="GO" id="GO:0004499">
    <property type="term" value="F:N,N-dimethylaniline monooxygenase activity"/>
    <property type="evidence" value="ECO:0007669"/>
    <property type="project" value="InterPro"/>
</dbReference>
<proteinExistence type="inferred from homology"/>
<name>A0A2P5HMY6_DIAHE</name>
<evidence type="ECO:0000256" key="2">
    <source>
        <dbReference type="ARBA" id="ARBA00022630"/>
    </source>
</evidence>
<sequence length="481" mass="53988">MPDVKRIAIIGAGPAGAISIDAFAQEQAFDIIRVFERRGRPGGCWLFDQAPPAPLADFDNLARRTADAPLAVPKTLPAQAKPQNVRRYDETPVYPLLETNIDAAVMEFSQEPIPAQRSDQSIALHGNDTPFRSHQVIRQYIEDLVNRRGYQDFVEYNTTVELAEKDGEEWRLVLRKSGENLDYWWEERFDAVVVANGHFSVPYIPSIRGLNEFADAHPGSVEHSKAYRGREKYIGKRVVVVGASVSGADAAVDVLGVAQSPVFAAVKGHKSNLYFGDAAFDHPGITKVPSISRVDPHDRSVFFEDGTLVEKVDHILFATGYSWSLPFLPSIAIRNNRVPELYLHIFHQSDPTLVFIGAVAAGLTFKVYEWQAVLAARVLAGRAKLPPIGEQKAWEAERIKQKGDGVAFTALWPKFEEYFETVRALAGEPSQSRPGRRLPRFDPNWVRIFVEGHQRRISIWERANSEAWQRREKAAAKLERL</sequence>
<dbReference type="GO" id="GO:0050661">
    <property type="term" value="F:NADP binding"/>
    <property type="evidence" value="ECO:0007669"/>
    <property type="project" value="InterPro"/>
</dbReference>
<dbReference type="Gene3D" id="3.50.50.60">
    <property type="entry name" value="FAD/NAD(P)-binding domain"/>
    <property type="match status" value="2"/>
</dbReference>
<dbReference type="AlphaFoldDB" id="A0A2P5HMY6"/>
<evidence type="ECO:0000256" key="5">
    <source>
        <dbReference type="ARBA" id="ARBA00023002"/>
    </source>
</evidence>
<evidence type="ECO:0000313" key="7">
    <source>
        <dbReference type="Proteomes" id="UP000094444"/>
    </source>
</evidence>
<dbReference type="PRINTS" id="PR00419">
    <property type="entry name" value="ADXRDTASE"/>
</dbReference>
<comment type="caution">
    <text evidence="6">The sequence shown here is derived from an EMBL/GenBank/DDBJ whole genome shotgun (WGS) entry which is preliminary data.</text>
</comment>
<dbReference type="InterPro" id="IPR050346">
    <property type="entry name" value="FMO-like"/>
</dbReference>
<evidence type="ECO:0000256" key="3">
    <source>
        <dbReference type="ARBA" id="ARBA00022827"/>
    </source>
</evidence>
<keyword evidence="5" id="KW-0560">Oxidoreductase</keyword>
<keyword evidence="4" id="KW-0521">NADP</keyword>
<keyword evidence="7" id="KW-1185">Reference proteome</keyword>
<dbReference type="SUPFAM" id="SSF51905">
    <property type="entry name" value="FAD/NAD(P)-binding domain"/>
    <property type="match status" value="2"/>
</dbReference>
<accession>A0A2P5HMY6</accession>
<organism evidence="6 7">
    <name type="scientific">Diaporthe helianthi</name>
    <dbReference type="NCBI Taxonomy" id="158607"/>
    <lineage>
        <taxon>Eukaryota</taxon>
        <taxon>Fungi</taxon>
        <taxon>Dikarya</taxon>
        <taxon>Ascomycota</taxon>
        <taxon>Pezizomycotina</taxon>
        <taxon>Sordariomycetes</taxon>
        <taxon>Sordariomycetidae</taxon>
        <taxon>Diaporthales</taxon>
        <taxon>Diaporthaceae</taxon>
        <taxon>Diaporthe</taxon>
    </lineage>
</organism>
<evidence type="ECO:0000256" key="1">
    <source>
        <dbReference type="ARBA" id="ARBA00009183"/>
    </source>
</evidence>
<dbReference type="InParanoid" id="A0A2P5HMY6"/>
<dbReference type="Pfam" id="PF00743">
    <property type="entry name" value="FMO-like"/>
    <property type="match status" value="2"/>
</dbReference>
<evidence type="ECO:0008006" key="8">
    <source>
        <dbReference type="Google" id="ProtNLM"/>
    </source>
</evidence>
<dbReference type="InterPro" id="IPR020946">
    <property type="entry name" value="Flavin_mOase-like"/>
</dbReference>
<dbReference type="EMBL" id="MAVT02001223">
    <property type="protein sequence ID" value="POS71601.1"/>
    <property type="molecule type" value="Genomic_DNA"/>
</dbReference>
<dbReference type="PANTHER" id="PTHR23023">
    <property type="entry name" value="DIMETHYLANILINE MONOOXYGENASE"/>
    <property type="match status" value="1"/>
</dbReference>
<dbReference type="InterPro" id="IPR000960">
    <property type="entry name" value="Flavin_mOase"/>
</dbReference>
<dbReference type="InterPro" id="IPR036188">
    <property type="entry name" value="FAD/NAD-bd_sf"/>
</dbReference>
<dbReference type="OrthoDB" id="66881at2759"/>
<dbReference type="PIRSF" id="PIRSF000332">
    <property type="entry name" value="FMO"/>
    <property type="match status" value="1"/>
</dbReference>
<gene>
    <name evidence="6" type="ORF">DHEL01_v210007</name>
</gene>
<dbReference type="GO" id="GO:0050660">
    <property type="term" value="F:flavin adenine dinucleotide binding"/>
    <property type="evidence" value="ECO:0007669"/>
    <property type="project" value="InterPro"/>
</dbReference>
<evidence type="ECO:0000256" key="4">
    <source>
        <dbReference type="ARBA" id="ARBA00022857"/>
    </source>
</evidence>
<keyword evidence="3" id="KW-0274">FAD</keyword>